<dbReference type="AlphaFoldDB" id="A0A8D8Y5J3"/>
<proteinExistence type="predicted"/>
<dbReference type="EMBL" id="HBUF01358078">
    <property type="protein sequence ID" value="CAG6718940.1"/>
    <property type="molecule type" value="Transcribed_RNA"/>
</dbReference>
<organism evidence="1">
    <name type="scientific">Cacopsylla melanoneura</name>
    <dbReference type="NCBI Taxonomy" id="428564"/>
    <lineage>
        <taxon>Eukaryota</taxon>
        <taxon>Metazoa</taxon>
        <taxon>Ecdysozoa</taxon>
        <taxon>Arthropoda</taxon>
        <taxon>Hexapoda</taxon>
        <taxon>Insecta</taxon>
        <taxon>Pterygota</taxon>
        <taxon>Neoptera</taxon>
        <taxon>Paraneoptera</taxon>
        <taxon>Hemiptera</taxon>
        <taxon>Sternorrhyncha</taxon>
        <taxon>Psylloidea</taxon>
        <taxon>Psyllidae</taxon>
        <taxon>Psyllinae</taxon>
        <taxon>Cacopsylla</taxon>
    </lineage>
</organism>
<protein>
    <submittedName>
        <fullName evidence="1">Uncharacterized protein</fullName>
    </submittedName>
</protein>
<reference evidence="1" key="1">
    <citation type="submission" date="2021-05" db="EMBL/GenBank/DDBJ databases">
        <authorList>
            <person name="Alioto T."/>
            <person name="Alioto T."/>
            <person name="Gomez Garrido J."/>
        </authorList>
    </citation>
    <scope>NUCLEOTIDE SEQUENCE</scope>
</reference>
<sequence>MCILKVACCVHNKIKGVHTKYVIDFLLYSFSHCYFTLGETGVGWYAGQVDTLVISRLLFGLGRGNEFQSCDTTHGSHSCVYSDMEQVVQIFLRKVCFLIA</sequence>
<evidence type="ECO:0000313" key="1">
    <source>
        <dbReference type="EMBL" id="CAG6718940.1"/>
    </source>
</evidence>
<name>A0A8D8Y5J3_9HEMI</name>
<accession>A0A8D8Y5J3</accession>